<reference evidence="1 2" key="1">
    <citation type="submission" date="2018-11" db="EMBL/GenBank/DDBJ databases">
        <authorList>
            <consortium name="Pathogen Informatics"/>
        </authorList>
    </citation>
    <scope>NUCLEOTIDE SEQUENCE [LARGE SCALE GENOMIC DNA]</scope>
</reference>
<name>A0A3P7IWG3_STRVU</name>
<organism evidence="1 2">
    <name type="scientific">Strongylus vulgaris</name>
    <name type="common">Blood worm</name>
    <dbReference type="NCBI Taxonomy" id="40348"/>
    <lineage>
        <taxon>Eukaryota</taxon>
        <taxon>Metazoa</taxon>
        <taxon>Ecdysozoa</taxon>
        <taxon>Nematoda</taxon>
        <taxon>Chromadorea</taxon>
        <taxon>Rhabditida</taxon>
        <taxon>Rhabditina</taxon>
        <taxon>Rhabditomorpha</taxon>
        <taxon>Strongyloidea</taxon>
        <taxon>Strongylidae</taxon>
        <taxon>Strongylus</taxon>
    </lineage>
</organism>
<accession>A0A3P7IWG3</accession>
<sequence>MVAVSLFISKPIPFVEEMLEAFASLDYPKKKIVLYIYNSQPLTIKTVMNFLSKHGDEYYSKKVINGVSEIGDREARQDALTFASRFETEFLFLLDGDVMITNERTLQILIEASINYELGIVAPLVGQPHKMFTNFWGAIAPNGYYRRSEDYMEIVQGKRSGIWNGHFMYVNNEYYFGFLVVSDEFAETVKKGKLHPEMWEIFENREIWEARYLHKDYKKLLEENHEISQACPDVYHFPLLSERFCKEMIEEMEHFGKWSDGTNNDPRLAGGYENVPTRDIHMNQVIPCISLLIDCLFS</sequence>
<dbReference type="GO" id="GO:0005783">
    <property type="term" value="C:endoplasmic reticulum"/>
    <property type="evidence" value="ECO:0007669"/>
    <property type="project" value="TreeGrafter"/>
</dbReference>
<evidence type="ECO:0000313" key="1">
    <source>
        <dbReference type="EMBL" id="VDM77311.1"/>
    </source>
</evidence>
<dbReference type="PANTHER" id="PTHR10730">
    <property type="entry name" value="PROCOLLAGEN-LYSINE,2-OXOGLUTARATE 5-DIOXYGENASE/GLYCOSYLTRANSFERASE 25 FAMILY MEMBER"/>
    <property type="match status" value="1"/>
</dbReference>
<dbReference type="InterPro" id="IPR029044">
    <property type="entry name" value="Nucleotide-diphossugar_trans"/>
</dbReference>
<dbReference type="EMBL" id="UYYB01098914">
    <property type="protein sequence ID" value="VDM77311.1"/>
    <property type="molecule type" value="Genomic_DNA"/>
</dbReference>
<gene>
    <name evidence="1" type="ORF">SVUK_LOCUS12309</name>
</gene>
<proteinExistence type="predicted"/>
<dbReference type="PANTHER" id="PTHR10730:SF45">
    <property type="entry name" value="PROCOLLAGEN-LYSINE,2-OXOGLUTARATE 5-DIOXYGENASE"/>
    <property type="match status" value="1"/>
</dbReference>
<evidence type="ECO:0000313" key="2">
    <source>
        <dbReference type="Proteomes" id="UP000270094"/>
    </source>
</evidence>
<keyword evidence="2" id="KW-1185">Reference proteome</keyword>
<dbReference type="GO" id="GO:0008475">
    <property type="term" value="F:procollagen-lysine 5-dioxygenase activity"/>
    <property type="evidence" value="ECO:0007669"/>
    <property type="project" value="TreeGrafter"/>
</dbReference>
<dbReference type="Pfam" id="PF25238">
    <property type="entry name" value="OGFOD2-like"/>
    <property type="match status" value="1"/>
</dbReference>
<dbReference type="OrthoDB" id="69177at2759"/>
<dbReference type="AlphaFoldDB" id="A0A3P7IWG3"/>
<dbReference type="SUPFAM" id="SSF53448">
    <property type="entry name" value="Nucleotide-diphospho-sugar transferases"/>
    <property type="match status" value="1"/>
</dbReference>
<dbReference type="InterPro" id="IPR050757">
    <property type="entry name" value="Collagen_mod_GT25"/>
</dbReference>
<protein>
    <submittedName>
        <fullName evidence="1">Uncharacterized protein</fullName>
    </submittedName>
</protein>
<dbReference type="Proteomes" id="UP000270094">
    <property type="component" value="Unassembled WGS sequence"/>
</dbReference>